<keyword evidence="2" id="KW-1185">Reference proteome</keyword>
<dbReference type="OrthoDB" id="9777242at2"/>
<organism evidence="1 2">
    <name type="scientific">Natranaerovirga hydrolytica</name>
    <dbReference type="NCBI Taxonomy" id="680378"/>
    <lineage>
        <taxon>Bacteria</taxon>
        <taxon>Bacillati</taxon>
        <taxon>Bacillota</taxon>
        <taxon>Clostridia</taxon>
        <taxon>Lachnospirales</taxon>
        <taxon>Natranaerovirgaceae</taxon>
        <taxon>Natranaerovirga</taxon>
    </lineage>
</organism>
<reference evidence="1 2" key="1">
    <citation type="submission" date="2019-03" db="EMBL/GenBank/DDBJ databases">
        <title>Genomic Encyclopedia of Type Strains, Phase IV (KMG-IV): sequencing the most valuable type-strain genomes for metagenomic binning, comparative biology and taxonomic classification.</title>
        <authorList>
            <person name="Goeker M."/>
        </authorList>
    </citation>
    <scope>NUCLEOTIDE SEQUENCE [LARGE SCALE GENOMIC DNA]</scope>
    <source>
        <strain evidence="1 2">DSM 24176</strain>
    </source>
</reference>
<comment type="caution">
    <text evidence="1">The sequence shown here is derived from an EMBL/GenBank/DDBJ whole genome shotgun (WGS) entry which is preliminary data.</text>
</comment>
<accession>A0A4R1MHB3</accession>
<dbReference type="Proteomes" id="UP000294545">
    <property type="component" value="Unassembled WGS sequence"/>
</dbReference>
<protein>
    <submittedName>
        <fullName evidence="1">Uncharacterized protein</fullName>
    </submittedName>
</protein>
<dbReference type="RefSeq" id="WP_132282965.1">
    <property type="nucleotide sequence ID" value="NZ_SMGQ01000015.1"/>
</dbReference>
<dbReference type="EMBL" id="SMGQ01000015">
    <property type="protein sequence ID" value="TCK90514.1"/>
    <property type="molecule type" value="Genomic_DNA"/>
</dbReference>
<sequence>MSLFLGDIHFWLYNKIILAEALEKDILRLAKEKGFNEALLKKESREKYGNPTEGKELETIIDTSNIHGWLQEKIANVETRQSFLVTQLVQEDKNNIVEIKALFANQGKTSANEVEKALNTPEEVFNYLNNFVIEGMPCDRVNEIIKSDEQEFVWSVTTCLHRPYWEKVSGDVEVFYILREAWVKAFVEAIKGGFEYERSGFTHTIKKS</sequence>
<evidence type="ECO:0000313" key="2">
    <source>
        <dbReference type="Proteomes" id="UP000294545"/>
    </source>
</evidence>
<gene>
    <name evidence="1" type="ORF">EDC19_2283</name>
</gene>
<proteinExistence type="predicted"/>
<evidence type="ECO:0000313" key="1">
    <source>
        <dbReference type="EMBL" id="TCK90514.1"/>
    </source>
</evidence>
<name>A0A4R1MHB3_9FIRM</name>
<dbReference type="AlphaFoldDB" id="A0A4R1MHB3"/>